<keyword evidence="6" id="KW-1278">Translocase</keyword>
<keyword evidence="7" id="KW-0472">Membrane</keyword>
<dbReference type="EMBL" id="JBHUIX010000004">
    <property type="protein sequence ID" value="MFD2173377.1"/>
    <property type="molecule type" value="Genomic_DNA"/>
</dbReference>
<keyword evidence="4" id="KW-0547">Nucleotide-binding</keyword>
<keyword evidence="2" id="KW-1003">Cell membrane</keyword>
<gene>
    <name evidence="9" type="ORF">ACFSM0_04645</name>
</gene>
<evidence type="ECO:0000313" key="10">
    <source>
        <dbReference type="Proteomes" id="UP001597413"/>
    </source>
</evidence>
<evidence type="ECO:0000256" key="7">
    <source>
        <dbReference type="ARBA" id="ARBA00023136"/>
    </source>
</evidence>
<evidence type="ECO:0000256" key="5">
    <source>
        <dbReference type="ARBA" id="ARBA00022840"/>
    </source>
</evidence>
<evidence type="ECO:0000256" key="2">
    <source>
        <dbReference type="ARBA" id="ARBA00022475"/>
    </source>
</evidence>
<evidence type="ECO:0000259" key="8">
    <source>
        <dbReference type="PROSITE" id="PS50893"/>
    </source>
</evidence>
<comment type="caution">
    <text evidence="9">The sequence shown here is derived from an EMBL/GenBank/DDBJ whole genome shotgun (WGS) entry which is preliminary data.</text>
</comment>
<dbReference type="InterPro" id="IPR027417">
    <property type="entry name" value="P-loop_NTPase"/>
</dbReference>
<evidence type="ECO:0000256" key="4">
    <source>
        <dbReference type="ARBA" id="ARBA00022741"/>
    </source>
</evidence>
<evidence type="ECO:0000256" key="1">
    <source>
        <dbReference type="ARBA" id="ARBA00022448"/>
    </source>
</evidence>
<proteinExistence type="predicted"/>
<dbReference type="Gene3D" id="3.40.50.300">
    <property type="entry name" value="P-loop containing nucleotide triphosphate hydrolases"/>
    <property type="match status" value="1"/>
</dbReference>
<dbReference type="GO" id="GO:0005524">
    <property type="term" value="F:ATP binding"/>
    <property type="evidence" value="ECO:0007669"/>
    <property type="project" value="UniProtKB-KW"/>
</dbReference>
<sequence>MLTLDKLRITQDDFALEADFRIAPGARVAVLGPSGAGKSTLLTTIAGFLAPHSGRVLWAGEDITPAAPGERPLSILFQDQNLFPHLSVSQNLGLGISPRPRLSAQERARIERALDRVGLSGLGARKPAALSGGQQGRVALARCLLRAKPLLLLDEPFAALGPALKAEMLALVAEIAREQGTAVLMVSHDPSDALALCPETVLVAEGRAHPPRPTAALLADPPPALAAYLGPHAGP</sequence>
<feature type="domain" description="ABC transporter" evidence="8">
    <location>
        <begin position="1"/>
        <end position="230"/>
    </location>
</feature>
<organism evidence="9 10">
    <name type="scientific">Rhodobacter lacus</name>
    <dbReference type="NCBI Taxonomy" id="1641972"/>
    <lineage>
        <taxon>Bacteria</taxon>
        <taxon>Pseudomonadati</taxon>
        <taxon>Pseudomonadota</taxon>
        <taxon>Alphaproteobacteria</taxon>
        <taxon>Rhodobacterales</taxon>
        <taxon>Rhodobacter group</taxon>
        <taxon>Rhodobacter</taxon>
    </lineage>
</organism>
<dbReference type="Proteomes" id="UP001597413">
    <property type="component" value="Unassembled WGS sequence"/>
</dbReference>
<keyword evidence="5 9" id="KW-0067">ATP-binding</keyword>
<reference evidence="10" key="1">
    <citation type="journal article" date="2019" name="Int. J. Syst. Evol. Microbiol.">
        <title>The Global Catalogue of Microorganisms (GCM) 10K type strain sequencing project: providing services to taxonomists for standard genome sequencing and annotation.</title>
        <authorList>
            <consortium name="The Broad Institute Genomics Platform"/>
            <consortium name="The Broad Institute Genome Sequencing Center for Infectious Disease"/>
            <person name="Wu L."/>
            <person name="Ma J."/>
        </authorList>
    </citation>
    <scope>NUCLEOTIDE SEQUENCE [LARGE SCALE GENOMIC DNA]</scope>
    <source>
        <strain evidence="10">CCUG 55131</strain>
    </source>
</reference>
<dbReference type="RefSeq" id="WP_377387798.1">
    <property type="nucleotide sequence ID" value="NZ_JBHUIX010000004.1"/>
</dbReference>
<accession>A0ABW5A564</accession>
<dbReference type="PROSITE" id="PS50893">
    <property type="entry name" value="ABC_TRANSPORTER_2"/>
    <property type="match status" value="1"/>
</dbReference>
<dbReference type="Pfam" id="PF00005">
    <property type="entry name" value="ABC_tran"/>
    <property type="match status" value="1"/>
</dbReference>
<evidence type="ECO:0000256" key="3">
    <source>
        <dbReference type="ARBA" id="ARBA00022519"/>
    </source>
</evidence>
<keyword evidence="3" id="KW-0997">Cell inner membrane</keyword>
<dbReference type="PANTHER" id="PTHR42781">
    <property type="entry name" value="SPERMIDINE/PUTRESCINE IMPORT ATP-BINDING PROTEIN POTA"/>
    <property type="match status" value="1"/>
</dbReference>
<dbReference type="InterPro" id="IPR003593">
    <property type="entry name" value="AAA+_ATPase"/>
</dbReference>
<evidence type="ECO:0000256" key="6">
    <source>
        <dbReference type="ARBA" id="ARBA00022967"/>
    </source>
</evidence>
<protein>
    <submittedName>
        <fullName evidence="9">ATP-binding cassette domain-containing protein</fullName>
    </submittedName>
</protein>
<keyword evidence="10" id="KW-1185">Reference proteome</keyword>
<dbReference type="InterPro" id="IPR003439">
    <property type="entry name" value="ABC_transporter-like_ATP-bd"/>
</dbReference>
<dbReference type="SMART" id="SM00382">
    <property type="entry name" value="AAA"/>
    <property type="match status" value="1"/>
</dbReference>
<dbReference type="SUPFAM" id="SSF52540">
    <property type="entry name" value="P-loop containing nucleoside triphosphate hydrolases"/>
    <property type="match status" value="1"/>
</dbReference>
<keyword evidence="1" id="KW-0813">Transport</keyword>
<evidence type="ECO:0000313" key="9">
    <source>
        <dbReference type="EMBL" id="MFD2173377.1"/>
    </source>
</evidence>
<name>A0ABW5A564_9RHOB</name>
<dbReference type="PANTHER" id="PTHR42781:SF1">
    <property type="entry name" value="THIAMINE IMPORT ATP-BINDING PROTEIN THIQ"/>
    <property type="match status" value="1"/>
</dbReference>
<dbReference type="InterPro" id="IPR050093">
    <property type="entry name" value="ABC_SmlMolc_Importer"/>
</dbReference>